<sequence>MGSALDTFGGQSYGAKQHHMPNIRIQRAVLVILLVSISLAFIWTNMGHILQVVGQDPGIIALLHIFVCWILVFKSGLGYIGAALANSSSYWINVILLAFYVLFSPACKKTWTGFSKEALHGVLNFIKLAISSTVMICLGMWSFEMIVRSPIWSSSKSKTGNISSIKQPQHSRFCLDDPF</sequence>
<feature type="transmembrane region" description="Helical" evidence="2">
    <location>
        <begin position="126"/>
        <end position="147"/>
    </location>
</feature>
<feature type="transmembrane region" description="Helical" evidence="2">
    <location>
        <begin position="28"/>
        <end position="46"/>
    </location>
</feature>
<keyword evidence="2" id="KW-0472">Membrane</keyword>
<dbReference type="GO" id="GO:0016020">
    <property type="term" value="C:membrane"/>
    <property type="evidence" value="ECO:0007669"/>
    <property type="project" value="InterPro"/>
</dbReference>
<accession>A0A9Q0JWA8</accession>
<organism evidence="3 4">
    <name type="scientific">Protea cynaroides</name>
    <dbReference type="NCBI Taxonomy" id="273540"/>
    <lineage>
        <taxon>Eukaryota</taxon>
        <taxon>Viridiplantae</taxon>
        <taxon>Streptophyta</taxon>
        <taxon>Embryophyta</taxon>
        <taxon>Tracheophyta</taxon>
        <taxon>Spermatophyta</taxon>
        <taxon>Magnoliopsida</taxon>
        <taxon>Proteales</taxon>
        <taxon>Proteaceae</taxon>
        <taxon>Protea</taxon>
    </lineage>
</organism>
<keyword evidence="2" id="KW-1133">Transmembrane helix</keyword>
<protein>
    <submittedName>
        <fullName evidence="3">Uncharacterized protein</fullName>
    </submittedName>
</protein>
<dbReference type="AlphaFoldDB" id="A0A9Q0JWA8"/>
<proteinExistence type="inferred from homology"/>
<feature type="transmembrane region" description="Helical" evidence="2">
    <location>
        <begin position="89"/>
        <end position="106"/>
    </location>
</feature>
<feature type="transmembrane region" description="Helical" evidence="2">
    <location>
        <begin position="58"/>
        <end position="77"/>
    </location>
</feature>
<reference evidence="3" key="1">
    <citation type="journal article" date="2023" name="Plant J.">
        <title>The genome of the king protea, Protea cynaroides.</title>
        <authorList>
            <person name="Chang J."/>
            <person name="Duong T.A."/>
            <person name="Schoeman C."/>
            <person name="Ma X."/>
            <person name="Roodt D."/>
            <person name="Barker N."/>
            <person name="Li Z."/>
            <person name="Van de Peer Y."/>
            <person name="Mizrachi E."/>
        </authorList>
    </citation>
    <scope>NUCLEOTIDE SEQUENCE</scope>
    <source>
        <tissue evidence="3">Young leaves</tissue>
    </source>
</reference>
<gene>
    <name evidence="3" type="ORF">NE237_011912</name>
</gene>
<dbReference type="OrthoDB" id="2126698at2759"/>
<evidence type="ECO:0000313" key="4">
    <source>
        <dbReference type="Proteomes" id="UP001141806"/>
    </source>
</evidence>
<dbReference type="InterPro" id="IPR002528">
    <property type="entry name" value="MATE_fam"/>
</dbReference>
<dbReference type="EMBL" id="JAMYWD010000011">
    <property type="protein sequence ID" value="KAJ4955129.1"/>
    <property type="molecule type" value="Genomic_DNA"/>
</dbReference>
<evidence type="ECO:0000256" key="2">
    <source>
        <dbReference type="SAM" id="Phobius"/>
    </source>
</evidence>
<keyword evidence="2" id="KW-0812">Transmembrane</keyword>
<keyword evidence="4" id="KW-1185">Reference proteome</keyword>
<evidence type="ECO:0000256" key="1">
    <source>
        <dbReference type="ARBA" id="ARBA00010199"/>
    </source>
</evidence>
<name>A0A9Q0JWA8_9MAGN</name>
<dbReference type="Pfam" id="PF01554">
    <property type="entry name" value="MatE"/>
    <property type="match status" value="1"/>
</dbReference>
<comment type="caution">
    <text evidence="3">The sequence shown here is derived from an EMBL/GenBank/DDBJ whole genome shotgun (WGS) entry which is preliminary data.</text>
</comment>
<evidence type="ECO:0000313" key="3">
    <source>
        <dbReference type="EMBL" id="KAJ4955129.1"/>
    </source>
</evidence>
<dbReference type="GO" id="GO:0042910">
    <property type="term" value="F:xenobiotic transmembrane transporter activity"/>
    <property type="evidence" value="ECO:0007669"/>
    <property type="project" value="InterPro"/>
</dbReference>
<comment type="similarity">
    <text evidence="1">Belongs to the multi antimicrobial extrusion (MATE) (TC 2.A.66.1) family.</text>
</comment>
<dbReference type="Proteomes" id="UP001141806">
    <property type="component" value="Unassembled WGS sequence"/>
</dbReference>
<dbReference type="PANTHER" id="PTHR11206">
    <property type="entry name" value="MULTIDRUG RESISTANCE PROTEIN"/>
    <property type="match status" value="1"/>
</dbReference>
<dbReference type="GO" id="GO:0015297">
    <property type="term" value="F:antiporter activity"/>
    <property type="evidence" value="ECO:0007669"/>
    <property type="project" value="InterPro"/>
</dbReference>